<dbReference type="SMART" id="SM00205">
    <property type="entry name" value="THN"/>
    <property type="match status" value="1"/>
</dbReference>
<dbReference type="InterPro" id="IPR001938">
    <property type="entry name" value="Thaumatin"/>
</dbReference>
<name>A0A7J7NKR0_9MAGN</name>
<keyword evidence="2" id="KW-1185">Reference proteome</keyword>
<reference evidence="1 2" key="1">
    <citation type="journal article" date="2020" name="IScience">
        <title>Genome Sequencing of the Endangered Kingdonia uniflora (Circaeasteraceae, Ranunculales) Reveals Potential Mechanisms of Evolutionary Specialization.</title>
        <authorList>
            <person name="Sun Y."/>
            <person name="Deng T."/>
            <person name="Zhang A."/>
            <person name="Moore M.J."/>
            <person name="Landis J.B."/>
            <person name="Lin N."/>
            <person name="Zhang H."/>
            <person name="Zhang X."/>
            <person name="Huang J."/>
            <person name="Zhang X."/>
            <person name="Sun H."/>
            <person name="Wang H."/>
        </authorList>
    </citation>
    <scope>NUCLEOTIDE SEQUENCE [LARGE SCALE GENOMIC DNA]</scope>
    <source>
        <strain evidence="1">TB1705</strain>
        <tissue evidence="1">Leaf</tissue>
    </source>
</reference>
<evidence type="ECO:0000313" key="1">
    <source>
        <dbReference type="EMBL" id="KAF6167716.1"/>
    </source>
</evidence>
<accession>A0A7J7NKR0</accession>
<dbReference type="OrthoDB" id="785489at2759"/>
<dbReference type="EMBL" id="JACGCM010000719">
    <property type="protein sequence ID" value="KAF6167716.1"/>
    <property type="molecule type" value="Genomic_DNA"/>
</dbReference>
<dbReference type="PROSITE" id="PS51367">
    <property type="entry name" value="THAUMATIN_2"/>
    <property type="match status" value="1"/>
</dbReference>
<proteinExistence type="predicted"/>
<organism evidence="1 2">
    <name type="scientific">Kingdonia uniflora</name>
    <dbReference type="NCBI Taxonomy" id="39325"/>
    <lineage>
        <taxon>Eukaryota</taxon>
        <taxon>Viridiplantae</taxon>
        <taxon>Streptophyta</taxon>
        <taxon>Embryophyta</taxon>
        <taxon>Tracheophyta</taxon>
        <taxon>Spermatophyta</taxon>
        <taxon>Magnoliopsida</taxon>
        <taxon>Ranunculales</taxon>
        <taxon>Circaeasteraceae</taxon>
        <taxon>Kingdonia</taxon>
    </lineage>
</organism>
<evidence type="ECO:0000313" key="2">
    <source>
        <dbReference type="Proteomes" id="UP000541444"/>
    </source>
</evidence>
<protein>
    <recommendedName>
        <fullName evidence="3">Thaumatin-like protein</fullName>
    </recommendedName>
</protein>
<evidence type="ECO:0008006" key="3">
    <source>
        <dbReference type="Google" id="ProtNLM"/>
    </source>
</evidence>
<sequence length="155" mass="16923">MSHWGLRLRPGGMQRCRRGPTCQLSRIHSRWFGGNDFYDVSFVDGFNLPLAITPHSLTGCLTTSCSVDINSICPAELCVMWSDTTTISCKSACMAFNSPKYCCTGAYGSPSTCPPTNYSNIFKNACPQAYSYAYDDGTSTFTCATGADYTITFCI</sequence>
<dbReference type="AlphaFoldDB" id="A0A7J7NKR0"/>
<dbReference type="Pfam" id="PF00314">
    <property type="entry name" value="Thaumatin"/>
    <property type="match status" value="1"/>
</dbReference>
<gene>
    <name evidence="1" type="ORF">GIB67_017211</name>
</gene>
<dbReference type="SUPFAM" id="SSF49870">
    <property type="entry name" value="Osmotin, thaumatin-like protein"/>
    <property type="match status" value="1"/>
</dbReference>
<comment type="caution">
    <text evidence="1">The sequence shown here is derived from an EMBL/GenBank/DDBJ whole genome shotgun (WGS) entry which is preliminary data.</text>
</comment>
<dbReference type="PRINTS" id="PR00347">
    <property type="entry name" value="THAUMATIN"/>
</dbReference>
<dbReference type="InterPro" id="IPR037176">
    <property type="entry name" value="Osmotin/thaumatin-like_sf"/>
</dbReference>
<dbReference type="Gene3D" id="2.60.110.10">
    <property type="entry name" value="Thaumatin"/>
    <property type="match status" value="1"/>
</dbReference>
<dbReference type="PANTHER" id="PTHR31048">
    <property type="entry name" value="OS03G0233200 PROTEIN"/>
    <property type="match status" value="1"/>
</dbReference>
<dbReference type="Proteomes" id="UP000541444">
    <property type="component" value="Unassembled WGS sequence"/>
</dbReference>